<reference evidence="1" key="1">
    <citation type="submission" date="2022-07" db="EMBL/GenBank/DDBJ databases">
        <title>Faecal culturing of patients with breast cancer.</title>
        <authorList>
            <person name="Teng N.M.Y."/>
            <person name="Kiu R."/>
            <person name="Evans R."/>
            <person name="Baker D.J."/>
            <person name="Zenner C."/>
            <person name="Robinson S.D."/>
            <person name="Hall L.J."/>
        </authorList>
    </citation>
    <scope>NUCLEOTIDE SEQUENCE</scope>
    <source>
        <strain evidence="1">LH1062</strain>
    </source>
</reference>
<dbReference type="EMBL" id="CP101620">
    <property type="protein sequence ID" value="UTY40508.1"/>
    <property type="molecule type" value="Genomic_DNA"/>
</dbReference>
<evidence type="ECO:0000313" key="2">
    <source>
        <dbReference type="Proteomes" id="UP001060112"/>
    </source>
</evidence>
<accession>A0ABY5I570</accession>
<dbReference type="RefSeq" id="WP_290141933.1">
    <property type="nucleotide sequence ID" value="NZ_CP101620.1"/>
</dbReference>
<evidence type="ECO:0000313" key="1">
    <source>
        <dbReference type="EMBL" id="UTY40508.1"/>
    </source>
</evidence>
<keyword evidence="2" id="KW-1185">Reference proteome</keyword>
<organism evidence="1 2">
    <name type="scientific">Allocoprobacillus halotolerans</name>
    <dbReference type="NCBI Taxonomy" id="2944914"/>
    <lineage>
        <taxon>Bacteria</taxon>
        <taxon>Bacillati</taxon>
        <taxon>Bacillota</taxon>
        <taxon>Erysipelotrichia</taxon>
        <taxon>Erysipelotrichales</taxon>
        <taxon>Erysipelotrichaceae</taxon>
        <taxon>Allocoprobacillus</taxon>
    </lineage>
</organism>
<gene>
    <name evidence="1" type="ORF">NMU03_06940</name>
</gene>
<name>A0ABY5I570_9FIRM</name>
<protein>
    <submittedName>
        <fullName evidence="1">Uncharacterized protein</fullName>
    </submittedName>
</protein>
<dbReference type="Proteomes" id="UP001060112">
    <property type="component" value="Chromosome"/>
</dbReference>
<sequence>MICFINISAISFDAYISTLDMNMNTNSYYEGTINQNNEAKNITLTLDSSSKIKLTGDSYVSSLENSDSTNSNIDFNGYKLYVNGTAIN</sequence>
<proteinExistence type="predicted"/>